<dbReference type="AlphaFoldDB" id="A0A495ETB5"/>
<dbReference type="SUPFAM" id="SSF53187">
    <property type="entry name" value="Zn-dependent exopeptidases"/>
    <property type="match status" value="1"/>
</dbReference>
<dbReference type="GO" id="GO:0008235">
    <property type="term" value="F:metalloexopeptidase activity"/>
    <property type="evidence" value="ECO:0007669"/>
    <property type="project" value="InterPro"/>
</dbReference>
<dbReference type="OrthoDB" id="345880at2"/>
<dbReference type="PANTHER" id="PTHR12147:SF26">
    <property type="entry name" value="PEPTIDASE M28 DOMAIN-CONTAINING PROTEIN"/>
    <property type="match status" value="1"/>
</dbReference>
<feature type="region of interest" description="Disordered" evidence="1">
    <location>
        <begin position="30"/>
        <end position="63"/>
    </location>
</feature>
<keyword evidence="4" id="KW-0031">Aminopeptidase</keyword>
<organism evidence="4 5">
    <name type="scientific">Arthrobacter oryzae</name>
    <dbReference type="NCBI Taxonomy" id="409290"/>
    <lineage>
        <taxon>Bacteria</taxon>
        <taxon>Bacillati</taxon>
        <taxon>Actinomycetota</taxon>
        <taxon>Actinomycetes</taxon>
        <taxon>Micrococcales</taxon>
        <taxon>Micrococcaceae</taxon>
        <taxon>Arthrobacter</taxon>
    </lineage>
</organism>
<reference evidence="4 5" key="1">
    <citation type="submission" date="2018-10" db="EMBL/GenBank/DDBJ databases">
        <title>Genomic Encyclopedia of Type Strains, Phase IV (KMG-IV): sequencing the most valuable type-strain genomes for metagenomic binning, comparative biology and taxonomic classification.</title>
        <authorList>
            <person name="Goeker M."/>
        </authorList>
    </citation>
    <scope>NUCLEOTIDE SEQUENCE [LARGE SCALE GENOMIC DNA]</scope>
    <source>
        <strain evidence="4 5">DSM 25586</strain>
    </source>
</reference>
<dbReference type="InterPro" id="IPR045175">
    <property type="entry name" value="M28_fam"/>
</dbReference>
<keyword evidence="4" id="KW-0378">Hydrolase</keyword>
<protein>
    <submittedName>
        <fullName evidence="4">Aminopeptidase S</fullName>
    </submittedName>
</protein>
<keyword evidence="4" id="KW-0645">Protease</keyword>
<evidence type="ECO:0000256" key="1">
    <source>
        <dbReference type="SAM" id="MobiDB-lite"/>
    </source>
</evidence>
<gene>
    <name evidence="4" type="ORF">C8D78_1834</name>
</gene>
<dbReference type="InterPro" id="IPR007484">
    <property type="entry name" value="Peptidase_M28"/>
</dbReference>
<evidence type="ECO:0000259" key="3">
    <source>
        <dbReference type="Pfam" id="PF04389"/>
    </source>
</evidence>
<name>A0A495ETB5_9MICC</name>
<feature type="signal peptide" evidence="2">
    <location>
        <begin position="1"/>
        <end position="28"/>
    </location>
</feature>
<evidence type="ECO:0000313" key="4">
    <source>
        <dbReference type="EMBL" id="RKR20022.1"/>
    </source>
</evidence>
<dbReference type="Gene3D" id="3.40.630.10">
    <property type="entry name" value="Zn peptidases"/>
    <property type="match status" value="1"/>
</dbReference>
<dbReference type="Pfam" id="PF04389">
    <property type="entry name" value="Peptidase_M28"/>
    <property type="match status" value="1"/>
</dbReference>
<proteinExistence type="predicted"/>
<accession>A0A495ETB5</accession>
<dbReference type="PANTHER" id="PTHR12147">
    <property type="entry name" value="METALLOPEPTIDASE M28 FAMILY MEMBER"/>
    <property type="match status" value="1"/>
</dbReference>
<feature type="chain" id="PRO_5039157760" evidence="2">
    <location>
        <begin position="29"/>
        <end position="372"/>
    </location>
</feature>
<dbReference type="EMBL" id="RBIR01000003">
    <property type="protein sequence ID" value="RKR20022.1"/>
    <property type="molecule type" value="Genomic_DNA"/>
</dbReference>
<comment type="caution">
    <text evidence="4">The sequence shown here is derived from an EMBL/GenBank/DDBJ whole genome shotgun (WGS) entry which is preliminary data.</text>
</comment>
<sequence>MGPQMITLRKHLLPSVLAIVLLSTSACTSGTPSDALPGDSGTHYGAGTRPAKPATPSAAVPPLAPVSTVDARTVLATFKSRGMTDHLKALQSIADANGGTRASGTSGYEESAKYVEEQLRAAGYSPVRQTFSFKAGRRGKPRVESFNILADTGGSAKHTIVVGAHLDSVKEGPGINDNGSGVAAVLETARWMKEAGITPANRVRFAFWGGEEDGLYGSQHYVDALSQAELSQTAANLNVDMAASPNGVRSVHDGDGSDFGHAGPAGSKAIEDIFFQYFKDNSLTAETTPFDGGSDYDAFLSAGIPGGGLFTGDEKRKSVAQAQSFGGAAGKVLDPCYHESCDTIANTNSELLQEMSGALAYATVAYAMAKPA</sequence>
<dbReference type="GO" id="GO:0006508">
    <property type="term" value="P:proteolysis"/>
    <property type="evidence" value="ECO:0007669"/>
    <property type="project" value="InterPro"/>
</dbReference>
<evidence type="ECO:0000256" key="2">
    <source>
        <dbReference type="SAM" id="SignalP"/>
    </source>
</evidence>
<evidence type="ECO:0000313" key="5">
    <source>
        <dbReference type="Proteomes" id="UP000276055"/>
    </source>
</evidence>
<feature type="domain" description="Peptidase M28" evidence="3">
    <location>
        <begin position="147"/>
        <end position="361"/>
    </location>
</feature>
<dbReference type="Proteomes" id="UP000276055">
    <property type="component" value="Unassembled WGS sequence"/>
</dbReference>
<dbReference type="GO" id="GO:0004177">
    <property type="term" value="F:aminopeptidase activity"/>
    <property type="evidence" value="ECO:0007669"/>
    <property type="project" value="UniProtKB-KW"/>
</dbReference>
<feature type="compositionally biased region" description="Low complexity" evidence="1">
    <location>
        <begin position="54"/>
        <end position="63"/>
    </location>
</feature>
<keyword evidence="2" id="KW-0732">Signal</keyword>